<comment type="caution">
    <text evidence="5">The sequence shown here is derived from an EMBL/GenBank/DDBJ whole genome shotgun (WGS) entry which is preliminary data.</text>
</comment>
<feature type="compositionally biased region" description="Low complexity" evidence="2">
    <location>
        <begin position="437"/>
        <end position="452"/>
    </location>
</feature>
<protein>
    <submittedName>
        <fullName evidence="5">LCP family protein</fullName>
    </submittedName>
</protein>
<feature type="domain" description="Cell envelope-related transcriptional attenuator" evidence="4">
    <location>
        <begin position="168"/>
        <end position="346"/>
    </location>
</feature>
<keyword evidence="3" id="KW-1133">Transmembrane helix</keyword>
<dbReference type="AlphaFoldDB" id="A0A9X2E2X2"/>
<dbReference type="Pfam" id="PF03816">
    <property type="entry name" value="LytR_cpsA_psr"/>
    <property type="match status" value="1"/>
</dbReference>
<dbReference type="InterPro" id="IPR050922">
    <property type="entry name" value="LytR/CpsA/Psr_CW_biosynth"/>
</dbReference>
<gene>
    <name evidence="5" type="ORF">NB037_12245</name>
</gene>
<dbReference type="PANTHER" id="PTHR33392:SF6">
    <property type="entry name" value="POLYISOPRENYL-TEICHOIC ACID--PEPTIDOGLYCAN TEICHOIC ACID TRANSFERASE TAGU"/>
    <property type="match status" value="1"/>
</dbReference>
<name>A0A9X2E2X2_9MICO</name>
<proteinExistence type="inferred from homology"/>
<feature type="transmembrane region" description="Helical" evidence="3">
    <location>
        <begin position="101"/>
        <end position="121"/>
    </location>
</feature>
<dbReference type="RefSeq" id="WP_251946138.1">
    <property type="nucleotide sequence ID" value="NZ_JAMRYM010000053.1"/>
</dbReference>
<organism evidence="5 6">
    <name type="scientific">Rathayibacter rubneri</name>
    <dbReference type="NCBI Taxonomy" id="2950106"/>
    <lineage>
        <taxon>Bacteria</taxon>
        <taxon>Bacillati</taxon>
        <taxon>Actinomycetota</taxon>
        <taxon>Actinomycetes</taxon>
        <taxon>Micrococcales</taxon>
        <taxon>Microbacteriaceae</taxon>
        <taxon>Rathayibacter</taxon>
    </lineage>
</organism>
<dbReference type="Gene3D" id="3.40.630.190">
    <property type="entry name" value="LCP protein"/>
    <property type="match status" value="1"/>
</dbReference>
<keyword evidence="3" id="KW-0472">Membrane</keyword>
<evidence type="ECO:0000259" key="4">
    <source>
        <dbReference type="Pfam" id="PF03816"/>
    </source>
</evidence>
<reference evidence="5" key="1">
    <citation type="submission" date="2022-06" db="EMBL/GenBank/DDBJ databases">
        <title>Whole genome shotgun sequencing (WGS) of Rathayibacter sp. ZW T2_19, isolated from stored onions (Allium cepa).</title>
        <authorList>
            <person name="Stoll D.A."/>
            <person name="Huch M."/>
        </authorList>
    </citation>
    <scope>NUCLEOTIDE SEQUENCE</scope>
    <source>
        <strain evidence="5">ZW T2_19</strain>
    </source>
</reference>
<evidence type="ECO:0000256" key="3">
    <source>
        <dbReference type="SAM" id="Phobius"/>
    </source>
</evidence>
<keyword evidence="3" id="KW-0812">Transmembrane</keyword>
<sequence length="464" mass="47671">MTPRRALLAVLASVVPGLGHRMLGRPRSAIVRAGAAVVAVLVVALTAAVVLRDPRTLVGLATDTRALLLLGVVGALVGLFWASGPIGAALLARRGPVPRPALAAVTVLAVLAPLGATAWWVSTVSAQHRLLTAISASGAGAEPVDGRYNILLMGIDEDPLRDQVLLPDSLTLVSVDAVTGRSVLFGIPRTAANFLYPSGSALAGALPQGTRCIAGCGINHTYQYGLEHPDLYPGSADPGAEAMRDAVEGYTGLPVSATVSIRMTGFVDLVDALGGVSVVVNRAVLQAGVPDDGSGRPVEYGPPIPTGLQHLDGGEALWFARSRVNTSDADRSERQGCLQAALFRQVDPLTVLTRFDAIARAGGESVSTSLPAASLPALARLAVAAREHPFVRVELGLPLTVPEQPDTELVHRSVADAIAGARDDEAMTIEVPEAGTPVEGPAVRAPAAAAPLSPEPVEPACSVP</sequence>
<dbReference type="EMBL" id="JAMRYM010000053">
    <property type="protein sequence ID" value="MCM6763189.1"/>
    <property type="molecule type" value="Genomic_DNA"/>
</dbReference>
<feature type="transmembrane region" description="Helical" evidence="3">
    <location>
        <begin position="29"/>
        <end position="51"/>
    </location>
</feature>
<keyword evidence="6" id="KW-1185">Reference proteome</keyword>
<feature type="transmembrane region" description="Helical" evidence="3">
    <location>
        <begin position="63"/>
        <end position="81"/>
    </location>
</feature>
<evidence type="ECO:0000313" key="6">
    <source>
        <dbReference type="Proteomes" id="UP001155240"/>
    </source>
</evidence>
<dbReference type="InterPro" id="IPR004474">
    <property type="entry name" value="LytR_CpsA_psr"/>
</dbReference>
<evidence type="ECO:0000256" key="1">
    <source>
        <dbReference type="ARBA" id="ARBA00006068"/>
    </source>
</evidence>
<accession>A0A9X2E2X2</accession>
<comment type="similarity">
    <text evidence="1">Belongs to the LytR/CpsA/Psr (LCP) family.</text>
</comment>
<dbReference type="Proteomes" id="UP001155240">
    <property type="component" value="Unassembled WGS sequence"/>
</dbReference>
<evidence type="ECO:0000313" key="5">
    <source>
        <dbReference type="EMBL" id="MCM6763189.1"/>
    </source>
</evidence>
<evidence type="ECO:0000256" key="2">
    <source>
        <dbReference type="SAM" id="MobiDB-lite"/>
    </source>
</evidence>
<dbReference type="PANTHER" id="PTHR33392">
    <property type="entry name" value="POLYISOPRENYL-TEICHOIC ACID--PEPTIDOGLYCAN TEICHOIC ACID TRANSFERASE TAGU"/>
    <property type="match status" value="1"/>
</dbReference>
<feature type="region of interest" description="Disordered" evidence="2">
    <location>
        <begin position="434"/>
        <end position="464"/>
    </location>
</feature>